<dbReference type="Gene3D" id="2.130.10.10">
    <property type="entry name" value="YVTN repeat-like/Quinoprotein amine dehydrogenase"/>
    <property type="match status" value="2"/>
</dbReference>
<dbReference type="OrthoDB" id="9815730at2"/>
<dbReference type="Pfam" id="PF22352">
    <property type="entry name" value="K319L-like_PKD"/>
    <property type="match status" value="1"/>
</dbReference>
<evidence type="ECO:0000256" key="1">
    <source>
        <dbReference type="SAM" id="SignalP"/>
    </source>
</evidence>
<evidence type="ECO:0000313" key="4">
    <source>
        <dbReference type="Proteomes" id="UP000636949"/>
    </source>
</evidence>
<sequence>MNKIKKLTAFMCVTLGISGGVPSSAATKWDTIKEGQTSHVNAELNALYVTTPTGISISQDKGVSWSDKTFFDISSSVTKINHIASYQQNIYVATNAGLFVSSNLGDSWKMFSQLGNEGISRIHVTSAIDFYVVTSSGVAKLSNDAGQSWKVVGSRQGLKDTGIIEYYPDKVNGLEFASSEITGNVWACNEGLNCRKMLKQPNSLINSFSADTSVIYGASTSGLYVFEYRKLEADEKDDIKWVLKDTSNNLPSNNITSVFASNGQVIVATDAGVALSNNLGNNWKYHNADNGLASSKVNDISILSDVAYAATEGGLSISSEATDRFVQYKDTDCLLDTQTGLIWHKNGSLYAGNWVEAMNKFPYDASSSENVCGLTGWRLPAKAALSQLILGWVDDGYKYPNTYLESQGFTDLAEHYWSATESLGNANNAEVLSLMTGDWRSYAKLTPYAYLPINDSNVPVSARPIVEIGSTVLEIEEGTSQKIVGSKITAAEDKTVESILWTGVGSEYLDSVDSIEPTITAPVYSVAGDNEYGLVLIATDNHGITGKDTAGYKVTPNNDLLAINVDNGGELIEGEVAALKATANGGDEPYKYSWSSSDGIAIAHPDDSQGEASFIAPDYKEGQSNEYTFTAMVTDAAQRRQTTTTTYTVAQKSVEDLQVSAGIGGEVIEDKKVDLSVTVNNGQAPYTYKWTNDQGIKISNADQAQASFTAPEYQETNNTYEFRVLVTDDLGNTGTASVSYEVQIDNSKLFVTGGTKEGILQEGEQSKMVVTVSGGASPYTYSWSGAPGIEVNTLDQSRATFTAPDYINGNNEYVIVAKVEDAIGRVNQVEYNYTVTADPMLVPIANAGSDQIVTESDVSTVTGKGESKGNRTIVGYEWTGSGAQHLDNKTSQTPRFTAPAYSGANDVYELNLVVIDSSGISSASSVATYTVSPDEALTPVANAGSNGRVIEGQSTQLNGQGEAKGQRVISSYQWSGNGAQYLNDKNIATPQFTAPAFDISKSNTYDLTLHVTDNVGMVSQGSAIQYSVDVDISIVPIVNAGSNQEVEEKNSVVVNASAQALGGRTIKSYHWSGSGAAYLNNKNILKPTFTAPSYAGVSSSYDLILTVTDSAGIASVSQPVNYIIIEKAPRFEKVQSQTGCYKDRQTGYIWTDRSVFPVVPGKSFRGAFTYNEAVDYLNNNSICGMKGWEMPTKNDVRELTRGWNSSQACDNSKGCSDSLKYLAFEGLNVYYTFSTITDMRPPLVFTQERTSSNDRSIVISLYDTNYAPSYADTLPTNLFPVLKSTGN</sequence>
<dbReference type="SUPFAM" id="SSF110296">
    <property type="entry name" value="Oligoxyloglucan reducing end-specific cellobiohydrolase"/>
    <property type="match status" value="1"/>
</dbReference>
<dbReference type="PANTHER" id="PTHR46182:SF2">
    <property type="entry name" value="FI19480P1"/>
    <property type="match status" value="1"/>
</dbReference>
<dbReference type="CDD" id="cd00146">
    <property type="entry name" value="PKD"/>
    <property type="match status" value="1"/>
</dbReference>
<reference evidence="3" key="2">
    <citation type="submission" date="2020-09" db="EMBL/GenBank/DDBJ databases">
        <authorList>
            <person name="Sun Q."/>
            <person name="Zhou Y."/>
        </authorList>
    </citation>
    <scope>NUCLEOTIDE SEQUENCE</scope>
    <source>
        <strain evidence="3">CGMCC 1.15758</strain>
    </source>
</reference>
<feature type="domain" description="PKD/Chitinase" evidence="2">
    <location>
        <begin position="660"/>
        <end position="745"/>
    </location>
</feature>
<feature type="domain" description="PKD/Chitinase" evidence="2">
    <location>
        <begin position="1037"/>
        <end position="1127"/>
    </location>
</feature>
<dbReference type="InterPro" id="IPR011460">
    <property type="entry name" value="Lcl_C"/>
</dbReference>
<dbReference type="PANTHER" id="PTHR46182">
    <property type="entry name" value="FI19480P1"/>
    <property type="match status" value="1"/>
</dbReference>
<dbReference type="Proteomes" id="UP000636949">
    <property type="component" value="Unassembled WGS sequence"/>
</dbReference>
<dbReference type="GO" id="GO:0031410">
    <property type="term" value="C:cytoplasmic vesicle"/>
    <property type="evidence" value="ECO:0007669"/>
    <property type="project" value="TreeGrafter"/>
</dbReference>
<dbReference type="InterPro" id="IPR029865">
    <property type="entry name" value="KIAA0319-like"/>
</dbReference>
<evidence type="ECO:0000313" key="3">
    <source>
        <dbReference type="EMBL" id="GGF96748.1"/>
    </source>
</evidence>
<dbReference type="InterPro" id="IPR015943">
    <property type="entry name" value="WD40/YVTN_repeat-like_dom_sf"/>
</dbReference>
<protein>
    <recommendedName>
        <fullName evidence="2">PKD/Chitinase domain-containing protein</fullName>
    </recommendedName>
</protein>
<accession>A0A8J2Z3W2</accession>
<evidence type="ECO:0000259" key="2">
    <source>
        <dbReference type="SMART" id="SM00089"/>
    </source>
</evidence>
<dbReference type="EMBL" id="BMJS01000011">
    <property type="protein sequence ID" value="GGF96748.1"/>
    <property type="molecule type" value="Genomic_DNA"/>
</dbReference>
<keyword evidence="4" id="KW-1185">Reference proteome</keyword>
<dbReference type="Gene3D" id="2.60.40.3010">
    <property type="match status" value="1"/>
</dbReference>
<gene>
    <name evidence="3" type="ORF">GCM10010995_12490</name>
</gene>
<reference evidence="3" key="1">
    <citation type="journal article" date="2014" name="Int. J. Syst. Evol. Microbiol.">
        <title>Complete genome sequence of Corynebacterium casei LMG S-19264T (=DSM 44701T), isolated from a smear-ripened cheese.</title>
        <authorList>
            <consortium name="US DOE Joint Genome Institute (JGI-PGF)"/>
            <person name="Walter F."/>
            <person name="Albersmeier A."/>
            <person name="Kalinowski J."/>
            <person name="Ruckert C."/>
        </authorList>
    </citation>
    <scope>NUCLEOTIDE SEQUENCE</scope>
    <source>
        <strain evidence="3">CGMCC 1.15758</strain>
    </source>
</reference>
<dbReference type="SMART" id="SM00089">
    <property type="entry name" value="PKD"/>
    <property type="match status" value="3"/>
</dbReference>
<keyword evidence="1" id="KW-0732">Signal</keyword>
<dbReference type="InterPro" id="IPR022409">
    <property type="entry name" value="PKD/Chitinase_dom"/>
</dbReference>
<feature type="chain" id="PRO_5035194230" description="PKD/Chitinase domain-containing protein" evidence="1">
    <location>
        <begin position="26"/>
        <end position="1287"/>
    </location>
</feature>
<name>A0A8J2Z3W2_9GAMM</name>
<dbReference type="RefSeq" id="WP_117002431.1">
    <property type="nucleotide sequence ID" value="NZ_BMJS01000011.1"/>
</dbReference>
<feature type="domain" description="PKD/Chitinase" evidence="2">
    <location>
        <begin position="940"/>
        <end position="1029"/>
    </location>
</feature>
<dbReference type="InterPro" id="IPR013783">
    <property type="entry name" value="Ig-like_fold"/>
</dbReference>
<comment type="caution">
    <text evidence="3">The sequence shown here is derived from an EMBL/GenBank/DDBJ whole genome shotgun (WGS) entry which is preliminary data.</text>
</comment>
<dbReference type="Gene3D" id="2.60.40.10">
    <property type="entry name" value="Immunoglobulins"/>
    <property type="match status" value="4"/>
</dbReference>
<dbReference type="GO" id="GO:0016020">
    <property type="term" value="C:membrane"/>
    <property type="evidence" value="ECO:0007669"/>
    <property type="project" value="TreeGrafter"/>
</dbReference>
<dbReference type="Pfam" id="PF07603">
    <property type="entry name" value="Lcl_C"/>
    <property type="match status" value="1"/>
</dbReference>
<feature type="signal peptide" evidence="1">
    <location>
        <begin position="1"/>
        <end position="25"/>
    </location>
</feature>
<organism evidence="3 4">
    <name type="scientific">Cysteiniphilum litorale</name>
    <dbReference type="NCBI Taxonomy" id="2056700"/>
    <lineage>
        <taxon>Bacteria</taxon>
        <taxon>Pseudomonadati</taxon>
        <taxon>Pseudomonadota</taxon>
        <taxon>Gammaproteobacteria</taxon>
        <taxon>Thiotrichales</taxon>
        <taxon>Fastidiosibacteraceae</taxon>
        <taxon>Cysteiniphilum</taxon>
    </lineage>
</organism>
<proteinExistence type="predicted"/>